<organism evidence="1 2">
    <name type="scientific">Phycomyces blakesleeanus (strain ATCC 8743b / DSM 1359 / FGSC 10004 / NBRC 33097 / NRRL 1555)</name>
    <dbReference type="NCBI Taxonomy" id="763407"/>
    <lineage>
        <taxon>Eukaryota</taxon>
        <taxon>Fungi</taxon>
        <taxon>Fungi incertae sedis</taxon>
        <taxon>Mucoromycota</taxon>
        <taxon>Mucoromycotina</taxon>
        <taxon>Mucoromycetes</taxon>
        <taxon>Mucorales</taxon>
        <taxon>Phycomycetaceae</taxon>
        <taxon>Phycomyces</taxon>
    </lineage>
</organism>
<dbReference type="InParanoid" id="A0A163A2T5"/>
<dbReference type="VEuPathDB" id="FungiDB:PHYBLDRAFT_171416"/>
<name>A0A163A2T5_PHYB8</name>
<reference evidence="2" key="1">
    <citation type="submission" date="2015-06" db="EMBL/GenBank/DDBJ databases">
        <title>Expansion of signal transduction pathways in fungi by whole-genome duplication.</title>
        <authorList>
            <consortium name="DOE Joint Genome Institute"/>
            <person name="Corrochano L.M."/>
            <person name="Kuo A."/>
            <person name="Marcet-Houben M."/>
            <person name="Polaino S."/>
            <person name="Salamov A."/>
            <person name="Villalobos J.M."/>
            <person name="Alvarez M.I."/>
            <person name="Avalos J."/>
            <person name="Benito E.P."/>
            <person name="Benoit I."/>
            <person name="Burger G."/>
            <person name="Camino L.P."/>
            <person name="Canovas D."/>
            <person name="Cerda-Olmedo E."/>
            <person name="Cheng J.-F."/>
            <person name="Dominguez A."/>
            <person name="Elias M."/>
            <person name="Eslava A.P."/>
            <person name="Glaser F."/>
            <person name="Grimwood J."/>
            <person name="Gutierrez G."/>
            <person name="Heitman J."/>
            <person name="Henrissat B."/>
            <person name="Iturriaga E.A."/>
            <person name="Lang B.F."/>
            <person name="Lavin J.L."/>
            <person name="Lee S."/>
            <person name="Li W."/>
            <person name="Lindquist E."/>
            <person name="Lopez-Garcia S."/>
            <person name="Luque E.M."/>
            <person name="Marcos A.T."/>
            <person name="Martin J."/>
            <person name="McCluskey K."/>
            <person name="Medina H.R."/>
            <person name="Miralles-Duran A."/>
            <person name="Miyazaki A."/>
            <person name="Munoz-Torres E."/>
            <person name="Oguiza J.A."/>
            <person name="Ohm R."/>
            <person name="Olmedo M."/>
            <person name="Orejas M."/>
            <person name="Ortiz-Castellanos L."/>
            <person name="Pisabarro A.G."/>
            <person name="Rodriguez-Romero J."/>
            <person name="Ruiz-Herrera J."/>
            <person name="Ruiz-Vazquez R."/>
            <person name="Sanz C."/>
            <person name="Schackwitz W."/>
            <person name="Schmutz J."/>
            <person name="Shahriari M."/>
            <person name="Shelest E."/>
            <person name="Silva-Franco F."/>
            <person name="Soanes D."/>
            <person name="Syed K."/>
            <person name="Tagua V.G."/>
            <person name="Talbot N.J."/>
            <person name="Thon M."/>
            <person name="De vries R.P."/>
            <person name="Wiebenga A."/>
            <person name="Yadav J.S."/>
            <person name="Braun E.L."/>
            <person name="Baker S."/>
            <person name="Garre V."/>
            <person name="Horwitz B."/>
            <person name="Torres-Martinez S."/>
            <person name="Idnurm A."/>
            <person name="Herrera-Estrella A."/>
            <person name="Gabaldon T."/>
            <person name="Grigoriev I.V."/>
        </authorList>
    </citation>
    <scope>NUCLEOTIDE SEQUENCE [LARGE SCALE GENOMIC DNA]</scope>
    <source>
        <strain evidence="2">NRRL 1555(-)</strain>
    </source>
</reference>
<dbReference type="EMBL" id="KV440988">
    <property type="protein sequence ID" value="OAD70671.1"/>
    <property type="molecule type" value="Genomic_DNA"/>
</dbReference>
<gene>
    <name evidence="1" type="ORF">PHYBLDRAFT_171416</name>
</gene>
<dbReference type="SUPFAM" id="SSF46689">
    <property type="entry name" value="Homeodomain-like"/>
    <property type="match status" value="1"/>
</dbReference>
<keyword evidence="2" id="KW-1185">Reference proteome</keyword>
<accession>A0A163A2T5</accession>
<protein>
    <submittedName>
        <fullName evidence="1">Homeodomain-like DNA binding domain-containing transcription factor</fullName>
    </submittedName>
</protein>
<dbReference type="Proteomes" id="UP000077315">
    <property type="component" value="Unassembled WGS sequence"/>
</dbReference>
<dbReference type="GeneID" id="28997497"/>
<dbReference type="OrthoDB" id="2207820at2759"/>
<sequence>MWVKQLLRMINEISALTHSCLDIQTRFTKIVIHFRNQLPNRISWHELGIHVRAAQRWVKRYYEDPGSIFEKKRKSSRRRILGEDHKQFLLNYIDENPSALVIEVTESLTQIFAGLNASRSTIYSFMATERNLSIKQAQFQPVERNSEEKIQQRYHWVQKWQQTDLDFTTN</sequence>
<dbReference type="GO" id="GO:0003677">
    <property type="term" value="F:DNA binding"/>
    <property type="evidence" value="ECO:0007669"/>
    <property type="project" value="UniProtKB-KW"/>
</dbReference>
<dbReference type="InterPro" id="IPR009057">
    <property type="entry name" value="Homeodomain-like_sf"/>
</dbReference>
<keyword evidence="1" id="KW-0371">Homeobox</keyword>
<proteinExistence type="predicted"/>
<evidence type="ECO:0000313" key="2">
    <source>
        <dbReference type="Proteomes" id="UP000077315"/>
    </source>
</evidence>
<dbReference type="RefSeq" id="XP_018288711.1">
    <property type="nucleotide sequence ID" value="XM_018436591.1"/>
</dbReference>
<dbReference type="STRING" id="763407.A0A163A2T5"/>
<keyword evidence="1" id="KW-0238">DNA-binding</keyword>
<evidence type="ECO:0000313" key="1">
    <source>
        <dbReference type="EMBL" id="OAD70671.1"/>
    </source>
</evidence>
<dbReference type="AlphaFoldDB" id="A0A163A2T5"/>